<dbReference type="Proteomes" id="UP000007435">
    <property type="component" value="Chromosome"/>
</dbReference>
<dbReference type="EMBL" id="CP002305">
    <property type="protein sequence ID" value="ADQ18649.1"/>
    <property type="molecule type" value="Genomic_DNA"/>
</dbReference>
<organism evidence="1 2">
    <name type="scientific">Leadbetterella byssophila (strain DSM 17132 / JCM 16389 / KACC 11308 / NBRC 106382 / 4M15)</name>
    <dbReference type="NCBI Taxonomy" id="649349"/>
    <lineage>
        <taxon>Bacteria</taxon>
        <taxon>Pseudomonadati</taxon>
        <taxon>Bacteroidota</taxon>
        <taxon>Cytophagia</taxon>
        <taxon>Cytophagales</taxon>
        <taxon>Leadbetterellaceae</taxon>
        <taxon>Leadbetterella</taxon>
    </lineage>
</organism>
<accession>E4RTB1</accession>
<dbReference type="OrthoDB" id="195456at2"/>
<proteinExistence type="predicted"/>
<reference evidence="1 2" key="2">
    <citation type="journal article" date="2011" name="Stand. Genomic Sci.">
        <title>Complete genome sequence of Leadbetterella byssophila type strain (4M15).</title>
        <authorList>
            <person name="Abt B."/>
            <person name="Teshima H."/>
            <person name="Lucas S."/>
            <person name="Lapidus A."/>
            <person name="Del Rio T.G."/>
            <person name="Nolan M."/>
            <person name="Tice H."/>
            <person name="Cheng J.F."/>
            <person name="Pitluck S."/>
            <person name="Liolios K."/>
            <person name="Pagani I."/>
            <person name="Ivanova N."/>
            <person name="Mavromatis K."/>
            <person name="Pati A."/>
            <person name="Tapia R."/>
            <person name="Han C."/>
            <person name="Goodwin L."/>
            <person name="Chen A."/>
            <person name="Palaniappan K."/>
            <person name="Land M."/>
            <person name="Hauser L."/>
            <person name="Chang Y.J."/>
            <person name="Jeffries C.D."/>
            <person name="Rohde M."/>
            <person name="Goker M."/>
            <person name="Tindall B.J."/>
            <person name="Detter J.C."/>
            <person name="Woyke T."/>
            <person name="Bristow J."/>
            <person name="Eisen J.A."/>
            <person name="Markowitz V."/>
            <person name="Hugenholtz P."/>
            <person name="Klenk H.P."/>
            <person name="Kyrpides N.C."/>
        </authorList>
    </citation>
    <scope>NUCLEOTIDE SEQUENCE [LARGE SCALE GENOMIC DNA]</scope>
    <source>
        <strain evidence="2">DSM 17132 / JCM 16389 / KACC 11308 / NBRC 106382 / 4M15</strain>
    </source>
</reference>
<dbReference type="Pfam" id="PF11138">
    <property type="entry name" value="DUF2911"/>
    <property type="match status" value="1"/>
</dbReference>
<protein>
    <recommendedName>
        <fullName evidence="3">DUF2911 domain-containing protein</fullName>
    </recommendedName>
</protein>
<evidence type="ECO:0000313" key="2">
    <source>
        <dbReference type="Proteomes" id="UP000007435"/>
    </source>
</evidence>
<dbReference type="KEGG" id="lby:Lbys_2987"/>
<name>E4RTB1_LEAB4</name>
<gene>
    <name evidence="1" type="ordered locus">Lbys_2987</name>
</gene>
<dbReference type="HOGENOM" id="CLU_107963_0_0_10"/>
<reference key="1">
    <citation type="submission" date="2010-11" db="EMBL/GenBank/DDBJ databases">
        <title>The complete genome of Leadbetterella byssophila DSM 17132.</title>
        <authorList>
            <consortium name="US DOE Joint Genome Institute (JGI-PGF)"/>
            <person name="Lucas S."/>
            <person name="Copeland A."/>
            <person name="Lapidus A."/>
            <person name="Glavina del Rio T."/>
            <person name="Dalin E."/>
            <person name="Tice H."/>
            <person name="Bruce D."/>
            <person name="Goodwin L."/>
            <person name="Pitluck S."/>
            <person name="Kyrpides N."/>
            <person name="Mavromatis K."/>
            <person name="Ivanova N."/>
            <person name="Teshima H."/>
            <person name="Brettin T."/>
            <person name="Detter J.C."/>
            <person name="Han C."/>
            <person name="Tapia R."/>
            <person name="Land M."/>
            <person name="Hauser L."/>
            <person name="Markowitz V."/>
            <person name="Cheng J.-F."/>
            <person name="Hugenholtz P."/>
            <person name="Woyke T."/>
            <person name="Wu D."/>
            <person name="Tindall B."/>
            <person name="Pomrenke H.G."/>
            <person name="Brambilla E."/>
            <person name="Klenk H.-P."/>
            <person name="Eisen J.A."/>
        </authorList>
    </citation>
    <scope>NUCLEOTIDE SEQUENCE [LARGE SCALE GENOMIC DNA]</scope>
    <source>
        <strain>DSM 17132</strain>
    </source>
</reference>
<dbReference type="AlphaFoldDB" id="E4RTB1"/>
<sequence>MNKIFNTLFWIFILLGLGTFGLKFYLHNDTEELEAEVGKLKVQLRYNPVHSGGDKIFGYRVPYDIVWRAGSGDVTEIHFSKDAIVEGKKIKAGRYSLWVKPSQENWIVILNGETGQYGTDYEPHRDLYQIKVPVRNFEEKVDPLHYGFVRDQNLLLEISWEHTGIQLSVQEA</sequence>
<dbReference type="InterPro" id="IPR021314">
    <property type="entry name" value="DUF2911"/>
</dbReference>
<dbReference type="STRING" id="649349.Lbys_2987"/>
<dbReference type="RefSeq" id="WP_013409681.1">
    <property type="nucleotide sequence ID" value="NC_014655.1"/>
</dbReference>
<evidence type="ECO:0008006" key="3">
    <source>
        <dbReference type="Google" id="ProtNLM"/>
    </source>
</evidence>
<keyword evidence="2" id="KW-1185">Reference proteome</keyword>
<dbReference type="eggNOG" id="COG0457">
    <property type="taxonomic scope" value="Bacteria"/>
</dbReference>
<evidence type="ECO:0000313" key="1">
    <source>
        <dbReference type="EMBL" id="ADQ18649.1"/>
    </source>
</evidence>